<keyword evidence="2" id="KW-1185">Reference proteome</keyword>
<gene>
    <name evidence="1" type="primary">g7630</name>
    <name evidence="1" type="ORF">NpPPO83_00007630</name>
</gene>
<dbReference type="EMBL" id="BSXG01000060">
    <property type="protein sequence ID" value="GME32012.1"/>
    <property type="molecule type" value="Genomic_DNA"/>
</dbReference>
<sequence>MSSSLSDNPWAMALANPKIPQILGALLAFLILKVVTTCIYNIYFHPLRYYPGPKYAVATDLAFRFVSLRGDVIPWTHQIHEQYGEAVRLGPNRLSFVSPQAWKDIYGHRTGGKKPNPKDTAFYTLEPNGEASIFAIRAEEDHSSVRRIFSAAFSDKALRQQEPLIRTYVDKLISNMQGMAAKDPGAELDLVRLLNFVTFDIIGDLTFGEPLGLLENSDYSPWVAAIFNSLKAGDVIRNLNELEKGSVKPDFWNLVLGSNKGRISVPQMHAHGASFMLAGTETTATILSGLIYLLLKNPDTMQKIVEEVRQVQTEEELTFENLARMKYLAACLQEAFRCYPPVSVGLPRVTPPGGNAICGKWVPENRIQTRVSVPQWAASHSKFNFERPYEFIPERWLPGTGFDSDNKDIVQPFSIGPRNCLGKNLAYHESRAILAKILWHFDLKLGTQSDSWMDQKLFVLWKKEPLMVSLSPVH</sequence>
<reference evidence="1" key="1">
    <citation type="submission" date="2024-09" db="EMBL/GenBank/DDBJ databases">
        <title>Draft Genome Sequences of Neofusicoccum parvum.</title>
        <authorList>
            <person name="Ashida A."/>
            <person name="Camagna M."/>
            <person name="Tanaka A."/>
            <person name="Takemoto D."/>
        </authorList>
    </citation>
    <scope>NUCLEOTIDE SEQUENCE</scope>
    <source>
        <strain evidence="1">PPO83</strain>
    </source>
</reference>
<protein>
    <submittedName>
        <fullName evidence="1">Cytochrome P450</fullName>
    </submittedName>
</protein>
<evidence type="ECO:0000313" key="1">
    <source>
        <dbReference type="EMBL" id="GME32012.1"/>
    </source>
</evidence>
<name>A0ACB5S9T7_9PEZI</name>
<dbReference type="Proteomes" id="UP001165186">
    <property type="component" value="Unassembled WGS sequence"/>
</dbReference>
<accession>A0ACB5S9T7</accession>
<organism evidence="1 2">
    <name type="scientific">Neofusicoccum parvum</name>
    <dbReference type="NCBI Taxonomy" id="310453"/>
    <lineage>
        <taxon>Eukaryota</taxon>
        <taxon>Fungi</taxon>
        <taxon>Dikarya</taxon>
        <taxon>Ascomycota</taxon>
        <taxon>Pezizomycotina</taxon>
        <taxon>Dothideomycetes</taxon>
        <taxon>Dothideomycetes incertae sedis</taxon>
        <taxon>Botryosphaeriales</taxon>
        <taxon>Botryosphaeriaceae</taxon>
        <taxon>Neofusicoccum</taxon>
    </lineage>
</organism>
<comment type="caution">
    <text evidence="1">The sequence shown here is derived from an EMBL/GenBank/DDBJ whole genome shotgun (WGS) entry which is preliminary data.</text>
</comment>
<proteinExistence type="predicted"/>
<evidence type="ECO:0000313" key="2">
    <source>
        <dbReference type="Proteomes" id="UP001165186"/>
    </source>
</evidence>